<feature type="compositionally biased region" description="Basic and acidic residues" evidence="8">
    <location>
        <begin position="504"/>
        <end position="520"/>
    </location>
</feature>
<dbReference type="PANTHER" id="PTHR21581:SF26">
    <property type="entry name" value="D-ALANYL-D-ALANINE ENDOPEPTIDASE"/>
    <property type="match status" value="1"/>
</dbReference>
<evidence type="ECO:0000256" key="7">
    <source>
        <dbReference type="RuleBase" id="RU004016"/>
    </source>
</evidence>
<evidence type="ECO:0000256" key="8">
    <source>
        <dbReference type="SAM" id="MobiDB-lite"/>
    </source>
</evidence>
<evidence type="ECO:0000256" key="1">
    <source>
        <dbReference type="ARBA" id="ARBA00007164"/>
    </source>
</evidence>
<evidence type="ECO:0000256" key="6">
    <source>
        <dbReference type="ARBA" id="ARBA00023316"/>
    </source>
</evidence>
<dbReference type="PANTHER" id="PTHR21581">
    <property type="entry name" value="D-ALANYL-D-ALANINE CARBOXYPEPTIDASE"/>
    <property type="match status" value="1"/>
</dbReference>
<feature type="chain" id="PRO_5046897563" evidence="9">
    <location>
        <begin position="24"/>
        <end position="520"/>
    </location>
</feature>
<comment type="caution">
    <text evidence="11">The sequence shown here is derived from an EMBL/GenBank/DDBJ whole genome shotgun (WGS) entry which is preliminary data.</text>
</comment>
<keyword evidence="2 9" id="KW-0732">Signal</keyword>
<dbReference type="SUPFAM" id="SSF56601">
    <property type="entry name" value="beta-lactamase/transpeptidase-like"/>
    <property type="match status" value="1"/>
</dbReference>
<keyword evidence="5" id="KW-0573">Peptidoglycan synthesis</keyword>
<dbReference type="InterPro" id="IPR018044">
    <property type="entry name" value="Peptidase_S11"/>
</dbReference>
<evidence type="ECO:0000313" key="11">
    <source>
        <dbReference type="EMBL" id="MBP0058025.1"/>
    </source>
</evidence>
<keyword evidence="11" id="KW-0121">Carboxypeptidase</keyword>
<keyword evidence="4" id="KW-0133">Cell shape</keyword>
<accession>A0ABS3ZL38</accession>
<proteinExistence type="inferred from homology"/>
<dbReference type="GO" id="GO:0004180">
    <property type="term" value="F:carboxypeptidase activity"/>
    <property type="evidence" value="ECO:0007669"/>
    <property type="project" value="UniProtKB-KW"/>
</dbReference>
<organism evidence="11 12">
    <name type="scientific">Anaerobutyricum soehngenii</name>
    <dbReference type="NCBI Taxonomy" id="105843"/>
    <lineage>
        <taxon>Bacteria</taxon>
        <taxon>Bacillati</taxon>
        <taxon>Bacillota</taxon>
        <taxon>Clostridia</taxon>
        <taxon>Lachnospirales</taxon>
        <taxon>Lachnospiraceae</taxon>
        <taxon>Anaerobutyricum</taxon>
    </lineage>
</organism>
<evidence type="ECO:0000259" key="10">
    <source>
        <dbReference type="Pfam" id="PF00768"/>
    </source>
</evidence>
<feature type="region of interest" description="Disordered" evidence="8">
    <location>
        <begin position="493"/>
        <end position="520"/>
    </location>
</feature>
<comment type="similarity">
    <text evidence="1 7">Belongs to the peptidase S11 family.</text>
</comment>
<evidence type="ECO:0000256" key="3">
    <source>
        <dbReference type="ARBA" id="ARBA00022801"/>
    </source>
</evidence>
<sequence length="520" mass="56730">MKKKLTGIVLLLLFFAMPLQGQAKVKAPKKQCHAYAVMDAGSGEVLFGQKANKKIYPASTAKLMTAIVCVEKGNVNSVIKTKSDVVYRTTPGTYSLGIGAGVKYTFKDLLHMSLMSSAADATDSLAVGVFGSKKACVEAMNEKCKELGLKKTHFDNPVGSDIGAGFNETYASAKEMAEICRYAMAMPLIRSTVAKAHYHTQKGGMDINTTNWFLKGMAYYDHDAYKVIGSKSGTTNAAGHVFIATATDDEGHELICAYFGNVSKESTFASIRSLFDYAFKSYKKGKITLTPSNYDVRSSKKYGDVYSEYSSLHCYPVQKDGLFDPNKAITRSQLGTMLGAIDSLKDNAALTAFITENANGTVSTVRFAQLIQELYPVTIADDKIEEALSACTGIENMSEETREAYASFVSGTLAVDDSCKAGNQLITRGQALLIADKLADYQMNYLAEHTQTQKAEVRQISGEDGTITLPAMSYTTFNKKWADSLAEQKEIQEKLSQTTTQNQKKNDSEKSDKSSIKNEN</sequence>
<keyword evidence="3" id="KW-0378">Hydrolase</keyword>
<dbReference type="Pfam" id="PF00768">
    <property type="entry name" value="Peptidase_S11"/>
    <property type="match status" value="1"/>
</dbReference>
<evidence type="ECO:0000256" key="4">
    <source>
        <dbReference type="ARBA" id="ARBA00022960"/>
    </source>
</evidence>
<dbReference type="RefSeq" id="WP_147608787.1">
    <property type="nucleotide sequence ID" value="NZ_JAFIQO010000167.1"/>
</dbReference>
<evidence type="ECO:0000313" key="12">
    <source>
        <dbReference type="Proteomes" id="UP001315001"/>
    </source>
</evidence>
<feature type="signal peptide" evidence="9">
    <location>
        <begin position="1"/>
        <end position="23"/>
    </location>
</feature>
<evidence type="ECO:0000256" key="9">
    <source>
        <dbReference type="SAM" id="SignalP"/>
    </source>
</evidence>
<dbReference type="InterPro" id="IPR001967">
    <property type="entry name" value="Peptidase_S11_N"/>
</dbReference>
<keyword evidence="12" id="KW-1185">Reference proteome</keyword>
<dbReference type="InterPro" id="IPR012338">
    <property type="entry name" value="Beta-lactam/transpept-like"/>
</dbReference>
<feature type="domain" description="Peptidase S11 D-alanyl-D-alanine carboxypeptidase A N-terminal" evidence="10">
    <location>
        <begin position="24"/>
        <end position="257"/>
    </location>
</feature>
<dbReference type="PRINTS" id="PR00725">
    <property type="entry name" value="DADACBPTASE1"/>
</dbReference>
<name>A0ABS3ZL38_9FIRM</name>
<dbReference type="EMBL" id="JAFIQO010000167">
    <property type="protein sequence ID" value="MBP0058025.1"/>
    <property type="molecule type" value="Genomic_DNA"/>
</dbReference>
<keyword evidence="11" id="KW-0645">Protease</keyword>
<reference evidence="11 12" key="1">
    <citation type="submission" date="2021-02" db="EMBL/GenBank/DDBJ databases">
        <title>Lactate utilizing bacteria of the human gut.</title>
        <authorList>
            <person name="Sheridan P.O."/>
        </authorList>
    </citation>
    <scope>NUCLEOTIDE SEQUENCE [LARGE SCALE GENOMIC DNA]</scope>
    <source>
        <strain evidence="11 12">HTF-83D</strain>
    </source>
</reference>
<evidence type="ECO:0000256" key="2">
    <source>
        <dbReference type="ARBA" id="ARBA00022729"/>
    </source>
</evidence>
<dbReference type="Proteomes" id="UP001315001">
    <property type="component" value="Unassembled WGS sequence"/>
</dbReference>
<keyword evidence="6" id="KW-0961">Cell wall biogenesis/degradation</keyword>
<protein>
    <submittedName>
        <fullName evidence="11">D-alanyl-D-alanine carboxypeptidase</fullName>
    </submittedName>
</protein>
<gene>
    <name evidence="11" type="ORF">JYQ75_11640</name>
</gene>
<dbReference type="Gene3D" id="3.40.710.10">
    <property type="entry name" value="DD-peptidase/beta-lactamase superfamily"/>
    <property type="match status" value="1"/>
</dbReference>
<evidence type="ECO:0000256" key="5">
    <source>
        <dbReference type="ARBA" id="ARBA00022984"/>
    </source>
</evidence>